<evidence type="ECO:0000259" key="1">
    <source>
        <dbReference type="Pfam" id="PF00535"/>
    </source>
</evidence>
<evidence type="ECO:0000313" key="3">
    <source>
        <dbReference type="Proteomes" id="UP001597474"/>
    </source>
</evidence>
<dbReference type="Pfam" id="PF00535">
    <property type="entry name" value="Glycos_transf_2"/>
    <property type="match status" value="1"/>
</dbReference>
<dbReference type="Proteomes" id="UP001597474">
    <property type="component" value="Unassembled WGS sequence"/>
</dbReference>
<dbReference type="PANTHER" id="PTHR43685">
    <property type="entry name" value="GLYCOSYLTRANSFERASE"/>
    <property type="match status" value="1"/>
</dbReference>
<dbReference type="PANTHER" id="PTHR43685:SF2">
    <property type="entry name" value="GLYCOSYLTRANSFERASE 2-LIKE DOMAIN-CONTAINING PROTEIN"/>
    <property type="match status" value="1"/>
</dbReference>
<protein>
    <submittedName>
        <fullName evidence="2">Glycosyltransferase</fullName>
        <ecNumber evidence="2">2.4.-.-</ecNumber>
    </submittedName>
</protein>
<dbReference type="InterPro" id="IPR050834">
    <property type="entry name" value="Glycosyltransf_2"/>
</dbReference>
<gene>
    <name evidence="2" type="ORF">ACFSUD_19305</name>
</gene>
<proteinExistence type="predicted"/>
<comment type="caution">
    <text evidence="2">The sequence shown here is derived from an EMBL/GenBank/DDBJ whole genome shotgun (WGS) entry which is preliminary data.</text>
</comment>
<keyword evidence="3" id="KW-1185">Reference proteome</keyword>
<sequence>MADIPDTAITEQLVELLHHPLMDPQGAPDLEVQLRSCLQMLNAAPASASGSAGMERLFGLLLSRLRQDKVRQLGQLQKAQFTAQHYRSQAMPRHPSLGWKRRIQEIFAARHAVPPLSLADLAASDAPCFSDELPSAFRDALLERACASVSVIMPSWNRAHVISQAVGSALLQSLAAREVIVIDDGSADGTVALLQEKFADAIEQDRLVILSQPRAGVSHARNAGLERARGDVIAYLDSDNTWEPDHLLVACAALQMSGSEGCAYTALCRHNLSAGWSDILYSRYDRLALEQENYVDLNSFVHHRGLYERYGGFDPELTRLVDWDLILRYTAQRAPATLPVLTGHYFIEESMLQNITLTEAAEPNIARIRQKLAVAGA</sequence>
<dbReference type="RefSeq" id="WP_386376135.1">
    <property type="nucleotide sequence ID" value="NZ_JBHUMP010000046.1"/>
</dbReference>
<reference evidence="3" key="1">
    <citation type="journal article" date="2019" name="Int. J. Syst. Evol. Microbiol.">
        <title>The Global Catalogue of Microorganisms (GCM) 10K type strain sequencing project: providing services to taxonomists for standard genome sequencing and annotation.</title>
        <authorList>
            <consortium name="The Broad Institute Genomics Platform"/>
            <consortium name="The Broad Institute Genome Sequencing Center for Infectious Disease"/>
            <person name="Wu L."/>
            <person name="Ma J."/>
        </authorList>
    </citation>
    <scope>NUCLEOTIDE SEQUENCE [LARGE SCALE GENOMIC DNA]</scope>
    <source>
        <strain evidence="3">TISTR 2562</strain>
    </source>
</reference>
<dbReference type="InterPro" id="IPR001173">
    <property type="entry name" value="Glyco_trans_2-like"/>
</dbReference>
<accession>A0ABW5U709</accession>
<dbReference type="Gene3D" id="3.90.550.10">
    <property type="entry name" value="Spore Coat Polysaccharide Biosynthesis Protein SpsA, Chain A"/>
    <property type="match status" value="1"/>
</dbReference>
<keyword evidence="2" id="KW-0808">Transferase</keyword>
<keyword evidence="2" id="KW-0328">Glycosyltransferase</keyword>
<dbReference type="InterPro" id="IPR029044">
    <property type="entry name" value="Nucleotide-diphossugar_trans"/>
</dbReference>
<dbReference type="GO" id="GO:0016757">
    <property type="term" value="F:glycosyltransferase activity"/>
    <property type="evidence" value="ECO:0007669"/>
    <property type="project" value="UniProtKB-KW"/>
</dbReference>
<dbReference type="EC" id="2.4.-.-" evidence="2"/>
<dbReference type="SUPFAM" id="SSF53448">
    <property type="entry name" value="Nucleotide-diphospho-sugar transferases"/>
    <property type="match status" value="1"/>
</dbReference>
<dbReference type="EMBL" id="JBHUMP010000046">
    <property type="protein sequence ID" value="MFD2741708.1"/>
    <property type="molecule type" value="Genomic_DNA"/>
</dbReference>
<organism evidence="2 3">
    <name type="scientific">Sulfitobacter aestuarii</name>
    <dbReference type="NCBI Taxonomy" id="2161676"/>
    <lineage>
        <taxon>Bacteria</taxon>
        <taxon>Pseudomonadati</taxon>
        <taxon>Pseudomonadota</taxon>
        <taxon>Alphaproteobacteria</taxon>
        <taxon>Rhodobacterales</taxon>
        <taxon>Roseobacteraceae</taxon>
        <taxon>Sulfitobacter</taxon>
    </lineage>
</organism>
<name>A0ABW5U709_9RHOB</name>
<feature type="domain" description="Glycosyltransferase 2-like" evidence="1">
    <location>
        <begin position="150"/>
        <end position="252"/>
    </location>
</feature>
<evidence type="ECO:0000313" key="2">
    <source>
        <dbReference type="EMBL" id="MFD2741708.1"/>
    </source>
</evidence>